<dbReference type="PANTHER" id="PTHR11579:SF0">
    <property type="entry name" value="PROTEIN-L-ISOASPARTATE(D-ASPARTATE) O-METHYLTRANSFERASE"/>
    <property type="match status" value="1"/>
</dbReference>
<gene>
    <name evidence="7 8" type="primary">pcm</name>
    <name evidence="8" type="ORF">GCM10007894_08000</name>
</gene>
<dbReference type="GO" id="GO:0004719">
    <property type="term" value="F:protein-L-isoaspartate (D-aspartate) O-methyltransferase activity"/>
    <property type="evidence" value="ECO:0007669"/>
    <property type="project" value="UniProtKB-UniRule"/>
</dbReference>
<dbReference type="EMBL" id="BSPO01000002">
    <property type="protein sequence ID" value="GLS82823.1"/>
    <property type="molecule type" value="Genomic_DNA"/>
</dbReference>
<protein>
    <recommendedName>
        <fullName evidence="7">Protein-L-isoaspartate O-methyltransferase</fullName>
        <ecNumber evidence="7">2.1.1.77</ecNumber>
    </recommendedName>
    <alternativeName>
        <fullName evidence="7">L-isoaspartyl protein carboxyl methyltransferase</fullName>
    </alternativeName>
    <alternativeName>
        <fullName evidence="7">Protein L-isoaspartyl methyltransferase</fullName>
    </alternativeName>
    <alternativeName>
        <fullName evidence="7">Protein-beta-aspartate methyltransferase</fullName>
        <shortName evidence="7">PIMT</shortName>
    </alternativeName>
</protein>
<evidence type="ECO:0000256" key="3">
    <source>
        <dbReference type="ARBA" id="ARBA00022490"/>
    </source>
</evidence>
<dbReference type="GO" id="GO:0032259">
    <property type="term" value="P:methylation"/>
    <property type="evidence" value="ECO:0007669"/>
    <property type="project" value="UniProtKB-KW"/>
</dbReference>
<dbReference type="CDD" id="cd02440">
    <property type="entry name" value="AdoMet_MTases"/>
    <property type="match status" value="1"/>
</dbReference>
<dbReference type="Pfam" id="PF01135">
    <property type="entry name" value="PCMT"/>
    <property type="match status" value="1"/>
</dbReference>
<evidence type="ECO:0000256" key="7">
    <source>
        <dbReference type="HAMAP-Rule" id="MF_00090"/>
    </source>
</evidence>
<dbReference type="RefSeq" id="WP_095499632.1">
    <property type="nucleotide sequence ID" value="NZ_BSPO01000002.1"/>
</dbReference>
<dbReference type="HAMAP" id="MF_00090">
    <property type="entry name" value="PIMT"/>
    <property type="match status" value="1"/>
</dbReference>
<evidence type="ECO:0000256" key="5">
    <source>
        <dbReference type="ARBA" id="ARBA00022679"/>
    </source>
</evidence>
<dbReference type="Gene3D" id="3.40.50.150">
    <property type="entry name" value="Vaccinia Virus protein VP39"/>
    <property type="match status" value="1"/>
</dbReference>
<dbReference type="PANTHER" id="PTHR11579">
    <property type="entry name" value="PROTEIN-L-ISOASPARTATE O-METHYLTRANSFERASE"/>
    <property type="match status" value="1"/>
</dbReference>
<evidence type="ECO:0000256" key="4">
    <source>
        <dbReference type="ARBA" id="ARBA00022603"/>
    </source>
</evidence>
<keyword evidence="3 7" id="KW-0963">Cytoplasm</keyword>
<sequence>MNKGLASAAGKRLAAMLAQSGIVDERVLNAIAATPRALFIDDALAMKAYENTALPIGQGQTISQPYIVARMTELLLKSEPQSVLEIGTGSGYQAAILAQLVPKLATVERIKSLQILARRRLKSLDLHNVNFKYGDGWNGWPSKGPFDAIMVTAAAAHVPQELLHQLTEGGRLIIPVGSEQQTLQVITRHGDSFVSAQIEAVRFVPLINGDLE</sequence>
<dbReference type="InterPro" id="IPR029063">
    <property type="entry name" value="SAM-dependent_MTases_sf"/>
</dbReference>
<comment type="caution">
    <text evidence="8">The sequence shown here is derived from an EMBL/GenBank/DDBJ whole genome shotgun (WGS) entry which is preliminary data.</text>
</comment>
<dbReference type="EC" id="2.1.1.77" evidence="7"/>
<dbReference type="PROSITE" id="PS01279">
    <property type="entry name" value="PCMT"/>
    <property type="match status" value="1"/>
</dbReference>
<feature type="active site" evidence="7">
    <location>
        <position position="63"/>
    </location>
</feature>
<dbReference type="FunFam" id="3.40.50.150:FF:000010">
    <property type="entry name" value="Protein-L-isoaspartate O-methyltransferase"/>
    <property type="match status" value="1"/>
</dbReference>
<keyword evidence="5 7" id="KW-0808">Transferase</keyword>
<evidence type="ECO:0000256" key="6">
    <source>
        <dbReference type="ARBA" id="ARBA00022691"/>
    </source>
</evidence>
<proteinExistence type="inferred from homology"/>
<evidence type="ECO:0000256" key="1">
    <source>
        <dbReference type="ARBA" id="ARBA00004496"/>
    </source>
</evidence>
<keyword evidence="9" id="KW-1185">Reference proteome</keyword>
<organism evidence="8 9">
    <name type="scientific">Paraferrimonas haliotis</name>
    <dbReference type="NCBI Taxonomy" id="2013866"/>
    <lineage>
        <taxon>Bacteria</taxon>
        <taxon>Pseudomonadati</taxon>
        <taxon>Pseudomonadota</taxon>
        <taxon>Gammaproteobacteria</taxon>
        <taxon>Alteromonadales</taxon>
        <taxon>Ferrimonadaceae</taxon>
        <taxon>Paraferrimonas</taxon>
    </lineage>
</organism>
<evidence type="ECO:0000256" key="2">
    <source>
        <dbReference type="ARBA" id="ARBA00005369"/>
    </source>
</evidence>
<dbReference type="NCBIfam" id="NF001453">
    <property type="entry name" value="PRK00312.1"/>
    <property type="match status" value="1"/>
</dbReference>
<dbReference type="GO" id="GO:0005737">
    <property type="term" value="C:cytoplasm"/>
    <property type="evidence" value="ECO:0007669"/>
    <property type="project" value="UniProtKB-SubCell"/>
</dbReference>
<comment type="similarity">
    <text evidence="2 7">Belongs to the methyltransferase superfamily. L-isoaspartyl/D-aspartyl protein methyltransferase family.</text>
</comment>
<keyword evidence="6 7" id="KW-0949">S-adenosyl-L-methionine</keyword>
<evidence type="ECO:0000313" key="8">
    <source>
        <dbReference type="EMBL" id="GLS82823.1"/>
    </source>
</evidence>
<evidence type="ECO:0000313" key="9">
    <source>
        <dbReference type="Proteomes" id="UP001157439"/>
    </source>
</evidence>
<dbReference type="Proteomes" id="UP001157439">
    <property type="component" value="Unassembled WGS sequence"/>
</dbReference>
<reference evidence="8 9" key="1">
    <citation type="journal article" date="2014" name="Int. J. Syst. Evol. Microbiol.">
        <title>Complete genome sequence of Corynebacterium casei LMG S-19264T (=DSM 44701T), isolated from a smear-ripened cheese.</title>
        <authorList>
            <consortium name="US DOE Joint Genome Institute (JGI-PGF)"/>
            <person name="Walter F."/>
            <person name="Albersmeier A."/>
            <person name="Kalinowski J."/>
            <person name="Ruckert C."/>
        </authorList>
    </citation>
    <scope>NUCLEOTIDE SEQUENCE [LARGE SCALE GENOMIC DNA]</scope>
    <source>
        <strain evidence="8 9">NBRC 112785</strain>
    </source>
</reference>
<dbReference type="AlphaFoldDB" id="A0AA37TN41"/>
<accession>A0AA37TN41</accession>
<comment type="subcellular location">
    <subcellularLocation>
        <location evidence="1 7">Cytoplasm</location>
    </subcellularLocation>
</comment>
<dbReference type="InterPro" id="IPR000682">
    <property type="entry name" value="PCMT"/>
</dbReference>
<dbReference type="GO" id="GO:0030091">
    <property type="term" value="P:protein repair"/>
    <property type="evidence" value="ECO:0007669"/>
    <property type="project" value="UniProtKB-UniRule"/>
</dbReference>
<dbReference type="SUPFAM" id="SSF53335">
    <property type="entry name" value="S-adenosyl-L-methionine-dependent methyltransferases"/>
    <property type="match status" value="1"/>
</dbReference>
<dbReference type="NCBIfam" id="TIGR00080">
    <property type="entry name" value="pimt"/>
    <property type="match status" value="1"/>
</dbReference>
<comment type="catalytic activity">
    <reaction evidence="7">
        <text>[protein]-L-isoaspartate + S-adenosyl-L-methionine = [protein]-L-isoaspartate alpha-methyl ester + S-adenosyl-L-homocysteine</text>
        <dbReference type="Rhea" id="RHEA:12705"/>
        <dbReference type="Rhea" id="RHEA-COMP:12143"/>
        <dbReference type="Rhea" id="RHEA-COMP:12144"/>
        <dbReference type="ChEBI" id="CHEBI:57856"/>
        <dbReference type="ChEBI" id="CHEBI:59789"/>
        <dbReference type="ChEBI" id="CHEBI:90596"/>
        <dbReference type="ChEBI" id="CHEBI:90598"/>
        <dbReference type="EC" id="2.1.1.77"/>
    </reaction>
</comment>
<name>A0AA37TN41_9GAMM</name>
<keyword evidence="4 7" id="KW-0489">Methyltransferase</keyword>
<comment type="function">
    <text evidence="7">Catalyzes the methyl esterification of L-isoaspartyl residues in peptides and proteins that result from spontaneous decomposition of normal L-aspartyl and L-asparaginyl residues. It plays a role in the repair and/or degradation of damaged proteins.</text>
</comment>